<sequence length="247" mass="27629">MASQNPPSDDLRVELVTDADDFDQAYDCVRNAFGHQIADGIWVLMNPGWETPEGKARHALELAKRWESTKAGRNTLFVKASLPDPEAQGTRRIVGLAIWLNASLDPAHGEVPSKVDLTGLYPGNEKEQRYLKQCLASLHKLRHETLAEKAHPQSPQKSMMVLDLCVVDPAFQGRGIAKKLVQWGLDEARARGDLEATTEASAMGRHVYRKLGFKDVEDVEYGVDEEFKERTRPPNLFMRTRPPGLST</sequence>
<feature type="domain" description="N-acetyltransferase" evidence="1">
    <location>
        <begin position="162"/>
        <end position="233"/>
    </location>
</feature>
<protein>
    <recommendedName>
        <fullName evidence="1">N-acetyltransferase domain-containing protein</fullName>
    </recommendedName>
</protein>
<evidence type="ECO:0000313" key="3">
    <source>
        <dbReference type="Proteomes" id="UP000829685"/>
    </source>
</evidence>
<evidence type="ECO:0000313" key="2">
    <source>
        <dbReference type="EMBL" id="KAI1880618.1"/>
    </source>
</evidence>
<dbReference type="SUPFAM" id="SSF55729">
    <property type="entry name" value="Acyl-CoA N-acyltransferases (Nat)"/>
    <property type="match status" value="1"/>
</dbReference>
<gene>
    <name evidence="2" type="ORF">JX265_000858</name>
</gene>
<dbReference type="GO" id="GO:0016747">
    <property type="term" value="F:acyltransferase activity, transferring groups other than amino-acyl groups"/>
    <property type="evidence" value="ECO:0007669"/>
    <property type="project" value="InterPro"/>
</dbReference>
<dbReference type="Gene3D" id="3.40.630.30">
    <property type="match status" value="1"/>
</dbReference>
<accession>A0A9P9WWL3</accession>
<dbReference type="InterPro" id="IPR016181">
    <property type="entry name" value="Acyl_CoA_acyltransferase"/>
</dbReference>
<dbReference type="Pfam" id="PF13673">
    <property type="entry name" value="Acetyltransf_10"/>
    <property type="match status" value="1"/>
</dbReference>
<evidence type="ECO:0000259" key="1">
    <source>
        <dbReference type="PROSITE" id="PS51186"/>
    </source>
</evidence>
<organism evidence="2 3">
    <name type="scientific">Neoarthrinium moseri</name>
    <dbReference type="NCBI Taxonomy" id="1658444"/>
    <lineage>
        <taxon>Eukaryota</taxon>
        <taxon>Fungi</taxon>
        <taxon>Dikarya</taxon>
        <taxon>Ascomycota</taxon>
        <taxon>Pezizomycotina</taxon>
        <taxon>Sordariomycetes</taxon>
        <taxon>Xylariomycetidae</taxon>
        <taxon>Amphisphaeriales</taxon>
        <taxon>Apiosporaceae</taxon>
        <taxon>Neoarthrinium</taxon>
    </lineage>
</organism>
<proteinExistence type="predicted"/>
<dbReference type="CDD" id="cd04301">
    <property type="entry name" value="NAT_SF"/>
    <property type="match status" value="1"/>
</dbReference>
<dbReference type="Proteomes" id="UP000829685">
    <property type="component" value="Unassembled WGS sequence"/>
</dbReference>
<reference evidence="2" key="1">
    <citation type="submission" date="2021-03" db="EMBL/GenBank/DDBJ databases">
        <title>Revisited historic fungal species revealed as producer of novel bioactive compounds through whole genome sequencing and comparative genomics.</title>
        <authorList>
            <person name="Vignolle G.A."/>
            <person name="Hochenegger N."/>
            <person name="Mach R.L."/>
            <person name="Mach-Aigner A.R."/>
            <person name="Javad Rahimi M."/>
            <person name="Salim K.A."/>
            <person name="Chan C.M."/>
            <person name="Lim L.B.L."/>
            <person name="Cai F."/>
            <person name="Druzhinina I.S."/>
            <person name="U'Ren J.M."/>
            <person name="Derntl C."/>
        </authorList>
    </citation>
    <scope>NUCLEOTIDE SEQUENCE</scope>
    <source>
        <strain evidence="2">TUCIM 5799</strain>
    </source>
</reference>
<dbReference type="InterPro" id="IPR052523">
    <property type="entry name" value="Trichothecene_AcTrans"/>
</dbReference>
<comment type="caution">
    <text evidence="2">The sequence shown here is derived from an EMBL/GenBank/DDBJ whole genome shotgun (WGS) entry which is preliminary data.</text>
</comment>
<dbReference type="EMBL" id="JAFIMR010000002">
    <property type="protein sequence ID" value="KAI1880618.1"/>
    <property type="molecule type" value="Genomic_DNA"/>
</dbReference>
<dbReference type="PANTHER" id="PTHR42791:SF14">
    <property type="entry name" value="N-ACETYLTRANSFERASE DOMAIN-CONTAINING PROTEIN"/>
    <property type="match status" value="1"/>
</dbReference>
<dbReference type="PANTHER" id="PTHR42791">
    <property type="entry name" value="GNAT FAMILY ACETYLTRANSFERASE"/>
    <property type="match status" value="1"/>
</dbReference>
<dbReference type="PROSITE" id="PS51186">
    <property type="entry name" value="GNAT"/>
    <property type="match status" value="1"/>
</dbReference>
<keyword evidence="3" id="KW-1185">Reference proteome</keyword>
<name>A0A9P9WWL3_9PEZI</name>
<dbReference type="AlphaFoldDB" id="A0A9P9WWL3"/>
<dbReference type="InterPro" id="IPR000182">
    <property type="entry name" value="GNAT_dom"/>
</dbReference>